<feature type="transmembrane region" description="Helical" evidence="6">
    <location>
        <begin position="80"/>
        <end position="100"/>
    </location>
</feature>
<dbReference type="Gene3D" id="1.20.1510.10">
    <property type="entry name" value="Cation efflux protein transmembrane domain"/>
    <property type="match status" value="1"/>
</dbReference>
<dbReference type="InterPro" id="IPR027469">
    <property type="entry name" value="Cation_efflux_TMD_sf"/>
</dbReference>
<name>A0A2A8D605_9MICC</name>
<dbReference type="Pfam" id="PF01545">
    <property type="entry name" value="Cation_efflux"/>
    <property type="match status" value="1"/>
</dbReference>
<organism evidence="8 9">
    <name type="scientific">Rothia dentocariosa</name>
    <dbReference type="NCBI Taxonomy" id="2047"/>
    <lineage>
        <taxon>Bacteria</taxon>
        <taxon>Bacillati</taxon>
        <taxon>Actinomycetota</taxon>
        <taxon>Actinomycetes</taxon>
        <taxon>Micrococcales</taxon>
        <taxon>Micrococcaceae</taxon>
        <taxon>Rothia</taxon>
    </lineage>
</organism>
<dbReference type="GO" id="GO:0016020">
    <property type="term" value="C:membrane"/>
    <property type="evidence" value="ECO:0007669"/>
    <property type="project" value="UniProtKB-SubCell"/>
</dbReference>
<dbReference type="InterPro" id="IPR040177">
    <property type="entry name" value="SLC30A9"/>
</dbReference>
<feature type="transmembrane region" description="Helical" evidence="6">
    <location>
        <begin position="12"/>
        <end position="33"/>
    </location>
</feature>
<feature type="transmembrane region" description="Helical" evidence="6">
    <location>
        <begin position="120"/>
        <end position="138"/>
    </location>
</feature>
<dbReference type="EMBL" id="PDEV01000002">
    <property type="protein sequence ID" value="PEN16396.1"/>
    <property type="molecule type" value="Genomic_DNA"/>
</dbReference>
<evidence type="ECO:0000313" key="8">
    <source>
        <dbReference type="EMBL" id="PEN16396.1"/>
    </source>
</evidence>
<proteinExistence type="predicted"/>
<comment type="subcellular location">
    <subcellularLocation>
        <location evidence="1">Membrane</location>
        <topology evidence="1">Multi-pass membrane protein</topology>
    </subcellularLocation>
</comment>
<keyword evidence="2" id="KW-0813">Transport</keyword>
<evidence type="ECO:0000313" key="9">
    <source>
        <dbReference type="Proteomes" id="UP000219947"/>
    </source>
</evidence>
<dbReference type="NCBIfam" id="TIGR01297">
    <property type="entry name" value="CDF"/>
    <property type="match status" value="1"/>
</dbReference>
<dbReference type="PANTHER" id="PTHR13414">
    <property type="entry name" value="HUEL-CATION TRANSPORTER"/>
    <property type="match status" value="1"/>
</dbReference>
<gene>
    <name evidence="8" type="ORF">CRM92_06905</name>
</gene>
<reference evidence="8" key="1">
    <citation type="submission" date="2017-10" db="EMBL/GenBank/DDBJ databases">
        <title>Kefir isolates.</title>
        <authorList>
            <person name="Kim Y."/>
            <person name="Blasche S."/>
        </authorList>
    </citation>
    <scope>NUCLEOTIDE SEQUENCE [LARGE SCALE GENOMIC DNA]</scope>
    <source>
        <strain evidence="8">OG2-2</strain>
    </source>
</reference>
<dbReference type="InterPro" id="IPR002524">
    <property type="entry name" value="Cation_efflux"/>
</dbReference>
<accession>A0A2A8D605</accession>
<sequence>MSAHSGHTGSGAIFAALGANLGIAVLKFIAYLLTRSSSMLAEAIHSVADSGNQLLLLVGGKVAQKEADEEHPFGYGRNRYIYAFIVSIIIFALGGLFALYEGYEKWHDPHGITEWQWVPVAVLVGSILLEGNSFRVAIKESREMKGQQSWLRFLRTSKNPELPVLLLEDAGALFGLVLALFGVSMTLLTDNGLWDAAGTLAIGILLVFIAIFLASEMKSLILGEAASPEDLAKIRAAIENGDQGRVIHIKTVHLGPEEILVAAKIRIHDADTGITVANEIDKTEERIREAVPAARVIYLEPDVYRPEAQDSTSVSH</sequence>
<dbReference type="Proteomes" id="UP000219947">
    <property type="component" value="Unassembled WGS sequence"/>
</dbReference>
<evidence type="ECO:0000256" key="4">
    <source>
        <dbReference type="ARBA" id="ARBA00022989"/>
    </source>
</evidence>
<dbReference type="GO" id="GO:0008324">
    <property type="term" value="F:monoatomic cation transmembrane transporter activity"/>
    <property type="evidence" value="ECO:0007669"/>
    <property type="project" value="InterPro"/>
</dbReference>
<keyword evidence="4 6" id="KW-1133">Transmembrane helix</keyword>
<feature type="transmembrane region" description="Helical" evidence="6">
    <location>
        <begin position="162"/>
        <end position="187"/>
    </location>
</feature>
<keyword evidence="5 6" id="KW-0472">Membrane</keyword>
<evidence type="ECO:0000256" key="5">
    <source>
        <dbReference type="ARBA" id="ARBA00023136"/>
    </source>
</evidence>
<evidence type="ECO:0000259" key="7">
    <source>
        <dbReference type="Pfam" id="PF01545"/>
    </source>
</evidence>
<dbReference type="RefSeq" id="WP_070660952.1">
    <property type="nucleotide sequence ID" value="NZ_CAURLQ010000035.1"/>
</dbReference>
<dbReference type="GO" id="GO:0006829">
    <property type="term" value="P:zinc ion transport"/>
    <property type="evidence" value="ECO:0007669"/>
    <property type="project" value="InterPro"/>
</dbReference>
<protein>
    <submittedName>
        <fullName evidence="8">Cation transporter</fullName>
    </submittedName>
</protein>
<keyword evidence="9" id="KW-1185">Reference proteome</keyword>
<feature type="transmembrane region" description="Helical" evidence="6">
    <location>
        <begin position="193"/>
        <end position="214"/>
    </location>
</feature>
<keyword evidence="3 6" id="KW-0812">Transmembrane</keyword>
<evidence type="ECO:0000256" key="3">
    <source>
        <dbReference type="ARBA" id="ARBA00022692"/>
    </source>
</evidence>
<comment type="caution">
    <text evidence="8">The sequence shown here is derived from an EMBL/GenBank/DDBJ whole genome shotgun (WGS) entry which is preliminary data.</text>
</comment>
<evidence type="ECO:0000256" key="2">
    <source>
        <dbReference type="ARBA" id="ARBA00022448"/>
    </source>
</evidence>
<feature type="domain" description="Cation efflux protein transmembrane" evidence="7">
    <location>
        <begin position="13"/>
        <end position="220"/>
    </location>
</feature>
<dbReference type="PANTHER" id="PTHR13414:SF9">
    <property type="entry name" value="PROTON-COUPLED ZINC ANTIPORTER SLC30A9, MITOCHONDRIAL"/>
    <property type="match status" value="1"/>
</dbReference>
<evidence type="ECO:0000256" key="1">
    <source>
        <dbReference type="ARBA" id="ARBA00004141"/>
    </source>
</evidence>
<evidence type="ECO:0000256" key="6">
    <source>
        <dbReference type="SAM" id="Phobius"/>
    </source>
</evidence>
<dbReference type="AlphaFoldDB" id="A0A2A8D605"/>
<dbReference type="SUPFAM" id="SSF161111">
    <property type="entry name" value="Cation efflux protein transmembrane domain-like"/>
    <property type="match status" value="1"/>
</dbReference>
<dbReference type="InterPro" id="IPR058533">
    <property type="entry name" value="Cation_efflux_TM"/>
</dbReference>